<feature type="region of interest" description="Disordered" evidence="1">
    <location>
        <begin position="22"/>
        <end position="45"/>
    </location>
</feature>
<evidence type="ECO:0000313" key="4">
    <source>
        <dbReference type="Proteomes" id="UP000478052"/>
    </source>
</evidence>
<reference evidence="3 4" key="1">
    <citation type="submission" date="2019-08" db="EMBL/GenBank/DDBJ databases">
        <title>Whole genome of Aphis craccivora.</title>
        <authorList>
            <person name="Voronova N.V."/>
            <person name="Shulinski R.S."/>
            <person name="Bandarenka Y.V."/>
            <person name="Zhorov D.G."/>
            <person name="Warner D."/>
        </authorList>
    </citation>
    <scope>NUCLEOTIDE SEQUENCE [LARGE SCALE GENOMIC DNA]</scope>
    <source>
        <strain evidence="3">180601</strain>
        <tissue evidence="3">Whole Body</tissue>
    </source>
</reference>
<gene>
    <name evidence="3" type="ORF">FWK35_00002882</name>
</gene>
<dbReference type="Pfam" id="PF24234">
    <property type="entry name" value="KH_BICC1_1st"/>
    <property type="match status" value="1"/>
</dbReference>
<dbReference type="AlphaFoldDB" id="A0A6G0Z8V5"/>
<dbReference type="InterPro" id="IPR047549">
    <property type="entry name" value="BICC1_KH-I_rpt1"/>
</dbReference>
<name>A0A6G0Z8V5_APHCR</name>
<evidence type="ECO:0000313" key="3">
    <source>
        <dbReference type="EMBL" id="KAF0766995.1"/>
    </source>
</evidence>
<protein>
    <submittedName>
        <fullName evidence="3">Protein bicaudal C 1 isoform X2</fullName>
    </submittedName>
</protein>
<feature type="domain" description="BICC1 first type I KH" evidence="2">
    <location>
        <begin position="66"/>
        <end position="124"/>
    </location>
</feature>
<dbReference type="Proteomes" id="UP000478052">
    <property type="component" value="Unassembled WGS sequence"/>
</dbReference>
<dbReference type="OrthoDB" id="271862at2759"/>
<evidence type="ECO:0000256" key="1">
    <source>
        <dbReference type="SAM" id="MobiDB-lite"/>
    </source>
</evidence>
<evidence type="ECO:0000259" key="2">
    <source>
        <dbReference type="Pfam" id="PF24234"/>
    </source>
</evidence>
<sequence>MTNSTANSMAAMSSIVMTSAASSDTMSEISDSGTGTSGRSYSDSREEMHQLATSLGLESADDLAKERFKVDRKKLEAMLHCDGEDGITAVNFFQKVMTDTRTLILWPTRLKIGAKSKKGKYSKICLPILLDSERSDECIDFTMKCVFFVSVTTFWSSKSAPILKSGPCF</sequence>
<comment type="caution">
    <text evidence="3">The sequence shown here is derived from an EMBL/GenBank/DDBJ whole genome shotgun (WGS) entry which is preliminary data.</text>
</comment>
<proteinExistence type="predicted"/>
<dbReference type="EMBL" id="VUJU01001062">
    <property type="protein sequence ID" value="KAF0766995.1"/>
    <property type="molecule type" value="Genomic_DNA"/>
</dbReference>
<keyword evidence="4" id="KW-1185">Reference proteome</keyword>
<feature type="compositionally biased region" description="Polar residues" evidence="1">
    <location>
        <begin position="22"/>
        <end position="41"/>
    </location>
</feature>
<accession>A0A6G0Z8V5</accession>
<organism evidence="3 4">
    <name type="scientific">Aphis craccivora</name>
    <name type="common">Cowpea aphid</name>
    <dbReference type="NCBI Taxonomy" id="307492"/>
    <lineage>
        <taxon>Eukaryota</taxon>
        <taxon>Metazoa</taxon>
        <taxon>Ecdysozoa</taxon>
        <taxon>Arthropoda</taxon>
        <taxon>Hexapoda</taxon>
        <taxon>Insecta</taxon>
        <taxon>Pterygota</taxon>
        <taxon>Neoptera</taxon>
        <taxon>Paraneoptera</taxon>
        <taxon>Hemiptera</taxon>
        <taxon>Sternorrhyncha</taxon>
        <taxon>Aphidomorpha</taxon>
        <taxon>Aphidoidea</taxon>
        <taxon>Aphididae</taxon>
        <taxon>Aphidini</taxon>
        <taxon>Aphis</taxon>
        <taxon>Aphis</taxon>
    </lineage>
</organism>